<accession>A0A0M8MSN7</accession>
<protein>
    <recommendedName>
        <fullName evidence="4">UDENN domain-containing protein</fullName>
    </recommendedName>
</protein>
<dbReference type="Proteomes" id="UP000037751">
    <property type="component" value="Unassembled WGS sequence"/>
</dbReference>
<dbReference type="VEuPathDB" id="FungiDB:Malapachy_3685"/>
<evidence type="ECO:0000256" key="1">
    <source>
        <dbReference type="SAM" id="MobiDB-lite"/>
    </source>
</evidence>
<dbReference type="PANTHER" id="PTHR28153">
    <property type="entry name" value="PROTEIN, PUTATIVE-RELATED"/>
    <property type="match status" value="1"/>
</dbReference>
<evidence type="ECO:0000313" key="2">
    <source>
        <dbReference type="EMBL" id="KOS15967.1"/>
    </source>
</evidence>
<dbReference type="InterPro" id="IPR053056">
    <property type="entry name" value="Lipid_Metab_Assoc_Protein"/>
</dbReference>
<evidence type="ECO:0008006" key="4">
    <source>
        <dbReference type="Google" id="ProtNLM"/>
    </source>
</evidence>
<comment type="caution">
    <text evidence="2">The sequence shown here is derived from an EMBL/GenBank/DDBJ whole genome shotgun (WGS) entry which is preliminary data.</text>
</comment>
<dbReference type="GeneID" id="28730023"/>
<dbReference type="Pfam" id="PF09804">
    <property type="entry name" value="DENND11"/>
    <property type="match status" value="2"/>
</dbReference>
<dbReference type="RefSeq" id="XP_017993599.1">
    <property type="nucleotide sequence ID" value="XM_018138147.1"/>
</dbReference>
<dbReference type="GO" id="GO:0005811">
    <property type="term" value="C:lipid droplet"/>
    <property type="evidence" value="ECO:0007669"/>
    <property type="project" value="TreeGrafter"/>
</dbReference>
<dbReference type="EMBL" id="LGAV01000001">
    <property type="protein sequence ID" value="KOS15967.1"/>
    <property type="molecule type" value="Genomic_DNA"/>
</dbReference>
<name>A0A0M8MSN7_9BASI</name>
<dbReference type="AlphaFoldDB" id="A0A0M8MSN7"/>
<dbReference type="InterPro" id="IPR018626">
    <property type="entry name" value="LCHN/Anr2"/>
</dbReference>
<feature type="compositionally biased region" description="Polar residues" evidence="1">
    <location>
        <begin position="468"/>
        <end position="477"/>
    </location>
</feature>
<organism evidence="2 3">
    <name type="scientific">Malassezia pachydermatis</name>
    <dbReference type="NCBI Taxonomy" id="77020"/>
    <lineage>
        <taxon>Eukaryota</taxon>
        <taxon>Fungi</taxon>
        <taxon>Dikarya</taxon>
        <taxon>Basidiomycota</taxon>
        <taxon>Ustilaginomycotina</taxon>
        <taxon>Malasseziomycetes</taxon>
        <taxon>Malasseziales</taxon>
        <taxon>Malasseziaceae</taxon>
        <taxon>Malassezia</taxon>
    </lineage>
</organism>
<gene>
    <name evidence="2" type="ORF">Malapachy_3685</name>
</gene>
<feature type="region of interest" description="Disordered" evidence="1">
    <location>
        <begin position="466"/>
        <end position="495"/>
    </location>
</feature>
<proteinExistence type="predicted"/>
<evidence type="ECO:0000313" key="3">
    <source>
        <dbReference type="Proteomes" id="UP000037751"/>
    </source>
</evidence>
<reference evidence="2 3" key="1">
    <citation type="submission" date="2015-07" db="EMBL/GenBank/DDBJ databases">
        <title>Draft Genome Sequence of Malassezia furfur CBS1878 and Malassezia pachydermatis CBS1879.</title>
        <authorList>
            <person name="Triana S."/>
            <person name="Ohm R."/>
            <person name="Gonzalez A."/>
            <person name="DeCock H."/>
            <person name="Restrepo S."/>
            <person name="Celis A."/>
        </authorList>
    </citation>
    <scope>NUCLEOTIDE SEQUENCE [LARGE SCALE GENOMIC DNA]</scope>
    <source>
        <strain evidence="2 3">CBS 1879</strain>
    </source>
</reference>
<sequence length="599" mass="66319">MKVEVHGLFVAEFHVRNGNTIVYKDPPDLQVDGLEWKVLPSGAHTVSRDIIFFEHTNGLMGIAAYCARRLSEEEGGAAQRGARCVSVGLLLPHQYTPSNQLRALLPHCAALESIAADLVMGGTPPSLASYGKQSESPELGLSLPQLAYDPATYMSSVHRFLGPLLLPLIKMLQLPQRLLLYAPAPVERSAILAFNLAELVHAAFVHASHVPGQVRVRGMITLHDLMALQAEAPTTTAWIAWTSDRLLLDKTDLYDACLDVSSLMFPDGPAHLFPTKPLARFVKRSTLQPMPLTWNARELSLFLELADQEHRFEELLTHEGRPTFEAWREAEAISSACSLHVSTIPSWKYRQQDARMKLLGYLVVWVASLRFWLAEWWLVRSQLHVAVPASLVVPLGLRGDGGLSTGIVDLSEGDDDDGLDDEILSDVASKTSRRSIRSEGLSTSVESVDPLLAACGMVHLSAPHRRTTSVASIRSPSRTPPSAMERTITPAHPRYDPKYEPHLPLESMTGLYLFTLWSSYVRAMHIQVTTYLKDRVALLPPLDESSSLLNTRVVTVSRADFCQFGLDASSEIDVALMRSWLAPYSCTLHVSGWFFCCLF</sequence>
<dbReference type="PANTHER" id="PTHR28153:SF1">
    <property type="entry name" value="DUF4484 DOMAIN-CONTAINING PROTEIN"/>
    <property type="match status" value="1"/>
</dbReference>
<keyword evidence="3" id="KW-1185">Reference proteome</keyword>
<dbReference type="OrthoDB" id="2152680at2759"/>